<proteinExistence type="predicted"/>
<evidence type="ECO:0000313" key="1">
    <source>
        <dbReference type="EMBL" id="MFC5520661.1"/>
    </source>
</evidence>
<accession>A0ABW0Q7W4</accession>
<dbReference type="RefSeq" id="WP_084389278.1">
    <property type="nucleotide sequence ID" value="NZ_JBHSMX010000011.1"/>
</dbReference>
<sequence>MIDNLPDFTALRKLSEALWQQDAKKCGAAIMIGAGFSRCSSKHVDGTKKLPLWSDFAKKLARELNGTNKDLAFSDPLRLAEEYRAYFGQAALNELIRSEIHDAAWQPGTLHSELLSLPWSEIMTTNWDTLLERASLNVHSPIYGVVSKQSELSSARSPRIVKLHGSIGATDQFVFAQEDYRKYPQQFAAFVNFARQVFIENELCLLGFSGDDPNFLQWAGWVRDNLAGHARRIYLVGALNLSAAQRKLLESINIAPVDFWEAVKHIDDSDLRHRQASEIFLKALREARPKPRHRWEPTSLLRQQVTSEDHSRKFKDHAYAASLLERQIETLRQDREAYPGWLVCPPELRRRIQSQISDPYPNTHNVACLEMDSRARLLYEIAWRHTITFTPVAPWLATELAKIADPTTPCATTKRHQLEMALLLLKTARQNDDALELAKWVALLEKHALHLPDCSAEIAYQQALVARDHFDYPSIEAVVEKIAGEDPIWKLKQASLLSELGRFDEGERLVSDAYKDLLERSRHDPNSIRLQSRLAWANWLFRLVDFSRNYGVYEEFPSAYKALRCDPWDQITHIREKASKQQEEYLKSQESIEPLFEQGHYRDHSNDTRFTSEMPLFFFLEGLAEDVGLPLRWNRVNLLAGVAEQLVVSEGLDLHNFTLAIRCASSDSSPAIKQIFSRIALANTHQGVVDALTNRLIPAIEYWRKQASVGNQEQKNHSINTIRILIEVLARLALRLSPEEAKKVFRLAIEIGQNAALRHFWLFEVVSHLMQYSLESIPDTQKSDLLFEVLSFPLPGEIGIDRTHETERWPNPVINVSCKRESNSHLDTRISQLIDFAISGTTSCTAALLRLLPLIKNNTLRKDELDKLAERLWGEEPDYKTLPHTGLLSHALLALPVPDRNEANLLMAKFLFDGEDDSFLTSTHLSGLVGAATSKPAPLLPSSEQAIKCFERLVLWRPSTQDDDPLGMRAQERKALIEDIGEALSISITPSLAPDAVTEQRFEKVLALYADVGSLPAVMALPYFAGLNDSIAVTVGNAIRKGMQGRTANEVRWSAHALYQWKSLATSEKVPGPPDNLVSKMIYLIESGRTIGLPALLWNAGEMLKKNWLSSADVDLLADCLPGLFKDADYNEIRPTSTKAVTASLIRETCVKLAGDVLKVSSKQTLKDMIEAAEVDALPEVRFAAQAIVLN</sequence>
<comment type="caution">
    <text evidence="1">The sequence shown here is derived from an EMBL/GenBank/DDBJ whole genome shotgun (WGS) entry which is preliminary data.</text>
</comment>
<evidence type="ECO:0000313" key="2">
    <source>
        <dbReference type="Proteomes" id="UP001596084"/>
    </source>
</evidence>
<dbReference type="EMBL" id="JBHSMX010000011">
    <property type="protein sequence ID" value="MFC5520661.1"/>
    <property type="molecule type" value="Genomic_DNA"/>
</dbReference>
<keyword evidence="2" id="KW-1185">Reference proteome</keyword>
<protein>
    <submittedName>
        <fullName evidence="1">SIR2 family protein</fullName>
    </submittedName>
</protein>
<organism evidence="1 2">
    <name type="scientific">Polaromonas jejuensis</name>
    <dbReference type="NCBI Taxonomy" id="457502"/>
    <lineage>
        <taxon>Bacteria</taxon>
        <taxon>Pseudomonadati</taxon>
        <taxon>Pseudomonadota</taxon>
        <taxon>Betaproteobacteria</taxon>
        <taxon>Burkholderiales</taxon>
        <taxon>Comamonadaceae</taxon>
        <taxon>Polaromonas</taxon>
    </lineage>
</organism>
<dbReference type="Proteomes" id="UP001596084">
    <property type="component" value="Unassembled WGS sequence"/>
</dbReference>
<gene>
    <name evidence="1" type="ORF">ACFPP7_06985</name>
</gene>
<dbReference type="Pfam" id="PF13289">
    <property type="entry name" value="SIR2_2"/>
    <property type="match status" value="1"/>
</dbReference>
<reference evidence="2" key="1">
    <citation type="journal article" date="2019" name="Int. J. Syst. Evol. Microbiol.">
        <title>The Global Catalogue of Microorganisms (GCM) 10K type strain sequencing project: providing services to taxonomists for standard genome sequencing and annotation.</title>
        <authorList>
            <consortium name="The Broad Institute Genomics Platform"/>
            <consortium name="The Broad Institute Genome Sequencing Center for Infectious Disease"/>
            <person name="Wu L."/>
            <person name="Ma J."/>
        </authorList>
    </citation>
    <scope>NUCLEOTIDE SEQUENCE [LARGE SCALE GENOMIC DNA]</scope>
    <source>
        <strain evidence="2">CGMCC 4.7277</strain>
    </source>
</reference>
<name>A0ABW0Q7W4_9BURK</name>